<evidence type="ECO:0000313" key="4">
    <source>
        <dbReference type="Proteomes" id="UP000887568"/>
    </source>
</evidence>
<dbReference type="PANTHER" id="PTHR15644:SF2">
    <property type="entry name" value="OSTEOPETROSIS-ASSOCIATED TRANSMEMBRANE PROTEIN 1"/>
    <property type="match status" value="1"/>
</dbReference>
<dbReference type="EnsemblMetazoa" id="XM_038192187.1">
    <property type="protein sequence ID" value="XP_038048115.1"/>
    <property type="gene ID" value="LOC119722141"/>
</dbReference>
<feature type="transmembrane region" description="Helical" evidence="1">
    <location>
        <begin position="279"/>
        <end position="298"/>
    </location>
</feature>
<evidence type="ECO:0000256" key="1">
    <source>
        <dbReference type="SAM" id="Phobius"/>
    </source>
</evidence>
<keyword evidence="1" id="KW-0472">Membrane</keyword>
<dbReference type="OMA" id="FQQVASK"/>
<reference evidence="3" key="1">
    <citation type="submission" date="2022-11" db="UniProtKB">
        <authorList>
            <consortium name="EnsemblMetazoa"/>
        </authorList>
    </citation>
    <scope>IDENTIFICATION</scope>
</reference>
<dbReference type="Proteomes" id="UP000887568">
    <property type="component" value="Unplaced"/>
</dbReference>
<keyword evidence="2" id="KW-0732">Signal</keyword>
<feature type="chain" id="PRO_5037104371" description="Osteopetrosis-associated transmembrane protein 1" evidence="2">
    <location>
        <begin position="27"/>
        <end position="348"/>
    </location>
</feature>
<evidence type="ECO:0000256" key="2">
    <source>
        <dbReference type="SAM" id="SignalP"/>
    </source>
</evidence>
<dbReference type="RefSeq" id="XP_038048115.1">
    <property type="nucleotide sequence ID" value="XM_038192187.1"/>
</dbReference>
<evidence type="ECO:0008006" key="5">
    <source>
        <dbReference type="Google" id="ProtNLM"/>
    </source>
</evidence>
<dbReference type="GO" id="GO:0005829">
    <property type="term" value="C:cytosol"/>
    <property type="evidence" value="ECO:0007669"/>
    <property type="project" value="TreeGrafter"/>
</dbReference>
<dbReference type="OrthoDB" id="8021850at2759"/>
<dbReference type="AlphaFoldDB" id="A0A913ZB49"/>
<evidence type="ECO:0000313" key="3">
    <source>
        <dbReference type="EnsemblMetazoa" id="XP_038048115.1"/>
    </source>
</evidence>
<dbReference type="GeneID" id="119722141"/>
<keyword evidence="1" id="KW-1133">Transmembrane helix</keyword>
<dbReference type="Pfam" id="PF09777">
    <property type="entry name" value="OSTMP1"/>
    <property type="match status" value="1"/>
</dbReference>
<dbReference type="PANTHER" id="PTHR15644">
    <property type="entry name" value="OSTEOPETROSIS ASSOCIATED TRANSMEMBRANE PROTEIN 1"/>
    <property type="match status" value="1"/>
</dbReference>
<keyword evidence="1" id="KW-0812">Transmembrane</keyword>
<feature type="signal peptide" evidence="2">
    <location>
        <begin position="1"/>
        <end position="26"/>
    </location>
</feature>
<sequence>MRHSNTKMSIIFVVLLGFLATHTCSADKNPVPVPVVTDRNDFVSNITESENLEFTSTGKGTPTGHAGTSAERTTAVVTDDGFLFPDGKSTYARFIPALSCDCRRLMEEYARFSSSFMHCALIHAKPLLVCEMCVAKYKDADKKFREIEKSTCDSSLLSSDRVQILRETHEFVKKLWVKGNCGNCFKDMKNCSGSHNEDCQVTEKVSKFQKYNNETLDCFAAINDHDVCKNCSEIYGTLSKFYASMGNVEEICMDCVELMNSTRKEWSTIYNCTRIRRDIVSIVAISVFFCSLPLFFYVGSKMHTAKTEHKLVKQNRLIKSNQRPRPKVAALPAHREAYLTNDSSCNSI</sequence>
<dbReference type="InterPro" id="IPR019172">
    <property type="entry name" value="Osteopetrosis-assoc_TM_1"/>
</dbReference>
<name>A0A913ZB49_PATMI</name>
<accession>A0A913ZB49</accession>
<organism evidence="3 4">
    <name type="scientific">Patiria miniata</name>
    <name type="common">Bat star</name>
    <name type="synonym">Asterina miniata</name>
    <dbReference type="NCBI Taxonomy" id="46514"/>
    <lineage>
        <taxon>Eukaryota</taxon>
        <taxon>Metazoa</taxon>
        <taxon>Echinodermata</taxon>
        <taxon>Eleutherozoa</taxon>
        <taxon>Asterozoa</taxon>
        <taxon>Asteroidea</taxon>
        <taxon>Valvatacea</taxon>
        <taxon>Valvatida</taxon>
        <taxon>Asterinidae</taxon>
        <taxon>Patiria</taxon>
    </lineage>
</organism>
<keyword evidence="4" id="KW-1185">Reference proteome</keyword>
<proteinExistence type="predicted"/>
<protein>
    <recommendedName>
        <fullName evidence="5">Osteopetrosis-associated transmembrane protein 1</fullName>
    </recommendedName>
</protein>